<keyword evidence="3" id="KW-0548">Nucleotidyltransferase</keyword>
<dbReference type="SUPFAM" id="SSF55073">
    <property type="entry name" value="Nucleotide cyclase"/>
    <property type="match status" value="1"/>
</dbReference>
<dbReference type="InterPro" id="IPR029787">
    <property type="entry name" value="Nucleotide_cyclase"/>
</dbReference>
<reference evidence="3 4" key="1">
    <citation type="submission" date="2022-04" db="EMBL/GenBank/DDBJ databases">
        <title>Gracilibacillus sp. isolated from saltern.</title>
        <authorList>
            <person name="Won M."/>
            <person name="Lee C.-M."/>
            <person name="Woen H.-Y."/>
            <person name="Kwon S.-W."/>
        </authorList>
    </citation>
    <scope>NUCLEOTIDE SEQUENCE [LARGE SCALE GENOMIC DNA]</scope>
    <source>
        <strain evidence="3 4">SSWR10-1</strain>
    </source>
</reference>
<feature type="transmembrane region" description="Helical" evidence="1">
    <location>
        <begin position="49"/>
        <end position="68"/>
    </location>
</feature>
<dbReference type="RefSeq" id="WP_244715808.1">
    <property type="nucleotide sequence ID" value="NZ_CP095072.1"/>
</dbReference>
<dbReference type="Pfam" id="PF00990">
    <property type="entry name" value="GGDEF"/>
    <property type="match status" value="1"/>
</dbReference>
<dbReference type="InterPro" id="IPR052163">
    <property type="entry name" value="DGC-Regulatory_Protein"/>
</dbReference>
<feature type="domain" description="GGDEF" evidence="2">
    <location>
        <begin position="477"/>
        <end position="610"/>
    </location>
</feature>
<keyword evidence="1" id="KW-1133">Transmembrane helix</keyword>
<gene>
    <name evidence="3" type="ORF">MUN88_13305</name>
</gene>
<accession>A0ABY4ETH2</accession>
<dbReference type="PANTHER" id="PTHR46663:SF2">
    <property type="entry name" value="GGDEF DOMAIN-CONTAINING PROTEIN"/>
    <property type="match status" value="1"/>
</dbReference>
<sequence>MRNRDYKLVSLFFFILALTVMAQYLSIPLIFGVTLSFSSILYLAAIRIFGVRFALLLVSVMSGITYFTGMDNGFVFYSIIEVLLIGSLYVTKRKDLFTWSFAYSLLIFLVYSLIVLFYSDLLPHSRELTDFLVVQSVTEILFAALVADIVCDYLPLVPKFKKYFRHQHRLYFGQVISHILIFSAVLPLLIIILVNTKEMENDLYQLYHEEHQQLIEQVQYKIDEMDSTEIQNYDLNAISEKARIKEVFDHFIGHTNKRIFILDKDNQLWVDANQLTAKTNIEYFTTGFVKEIHTDGSIWLPIRTPTIFDWAQGYYIGEMNFLNKSTYLVIPTQSEVLELTRNLIDYLLFALFVLFVALFFGMLVNRILSNSLTRLTQMTSDLPEKMQRQERFFWRDTSIFEFSKLGLNIEKVANRLQSMFIEVRKKNELLTARTDQLMASEAKLYQLAHFDTLTNLPNRHSFHTDLSECLDREIREERLAIIFIDLDKFKQVNDTLGHSGGDLLLKVLAKRLKEFQRSKPVIFYRLAGDEFVGIVEIAQNEEVDQLCEELLSIIQQPLLINQKEMLLSASIGLSFFPDHGNTIDELLHHADTLMYEEKKLHHRTLETAKKTDS</sequence>
<dbReference type="Proteomes" id="UP000831782">
    <property type="component" value="Chromosome"/>
</dbReference>
<dbReference type="NCBIfam" id="TIGR00254">
    <property type="entry name" value="GGDEF"/>
    <property type="match status" value="1"/>
</dbReference>
<evidence type="ECO:0000259" key="2">
    <source>
        <dbReference type="PROSITE" id="PS50887"/>
    </source>
</evidence>
<dbReference type="Gene3D" id="3.30.70.270">
    <property type="match status" value="1"/>
</dbReference>
<keyword evidence="1" id="KW-0812">Transmembrane</keyword>
<dbReference type="InterPro" id="IPR043128">
    <property type="entry name" value="Rev_trsase/Diguanyl_cyclase"/>
</dbReference>
<feature type="transmembrane region" description="Helical" evidence="1">
    <location>
        <begin position="74"/>
        <end position="90"/>
    </location>
</feature>
<dbReference type="PROSITE" id="PS50887">
    <property type="entry name" value="GGDEF"/>
    <property type="match status" value="1"/>
</dbReference>
<evidence type="ECO:0000256" key="1">
    <source>
        <dbReference type="SAM" id="Phobius"/>
    </source>
</evidence>
<feature type="transmembrane region" description="Helical" evidence="1">
    <location>
        <begin position="131"/>
        <end position="154"/>
    </location>
</feature>
<keyword evidence="1" id="KW-0472">Membrane</keyword>
<organism evidence="3 4">
    <name type="scientific">Gracilibacillus caseinilyticus</name>
    <dbReference type="NCBI Taxonomy" id="2932256"/>
    <lineage>
        <taxon>Bacteria</taxon>
        <taxon>Bacillati</taxon>
        <taxon>Bacillota</taxon>
        <taxon>Bacilli</taxon>
        <taxon>Bacillales</taxon>
        <taxon>Bacillaceae</taxon>
        <taxon>Gracilibacillus</taxon>
    </lineage>
</organism>
<feature type="transmembrane region" description="Helical" evidence="1">
    <location>
        <begin position="346"/>
        <end position="368"/>
    </location>
</feature>
<proteinExistence type="predicted"/>
<dbReference type="InterPro" id="IPR000160">
    <property type="entry name" value="GGDEF_dom"/>
</dbReference>
<dbReference type="SMART" id="SM00267">
    <property type="entry name" value="GGDEF"/>
    <property type="match status" value="1"/>
</dbReference>
<name>A0ABY4ETH2_9BACI</name>
<protein>
    <submittedName>
        <fullName evidence="3">Diguanylate cyclase</fullName>
        <ecNumber evidence="3">2.7.7.65</ecNumber>
    </submittedName>
</protein>
<feature type="transmembrane region" description="Helical" evidence="1">
    <location>
        <begin position="175"/>
        <end position="194"/>
    </location>
</feature>
<keyword evidence="4" id="KW-1185">Reference proteome</keyword>
<dbReference type="PANTHER" id="PTHR46663">
    <property type="entry name" value="DIGUANYLATE CYCLASE DGCT-RELATED"/>
    <property type="match status" value="1"/>
</dbReference>
<dbReference type="CDD" id="cd01949">
    <property type="entry name" value="GGDEF"/>
    <property type="match status" value="1"/>
</dbReference>
<evidence type="ECO:0000313" key="3">
    <source>
        <dbReference type="EMBL" id="UOQ47057.1"/>
    </source>
</evidence>
<dbReference type="GO" id="GO:0052621">
    <property type="term" value="F:diguanylate cyclase activity"/>
    <property type="evidence" value="ECO:0007669"/>
    <property type="project" value="UniProtKB-EC"/>
</dbReference>
<dbReference type="EC" id="2.7.7.65" evidence="3"/>
<dbReference type="EMBL" id="CP095072">
    <property type="protein sequence ID" value="UOQ47057.1"/>
    <property type="molecule type" value="Genomic_DNA"/>
</dbReference>
<feature type="transmembrane region" description="Helical" evidence="1">
    <location>
        <begin position="12"/>
        <end position="37"/>
    </location>
</feature>
<feature type="transmembrane region" description="Helical" evidence="1">
    <location>
        <begin position="97"/>
        <end position="119"/>
    </location>
</feature>
<evidence type="ECO:0000313" key="4">
    <source>
        <dbReference type="Proteomes" id="UP000831782"/>
    </source>
</evidence>
<keyword evidence="3" id="KW-0808">Transferase</keyword>